<proteinExistence type="predicted"/>
<dbReference type="InterPro" id="IPR024983">
    <property type="entry name" value="CHAT_dom"/>
</dbReference>
<sequence length="996" mass="111555">MSQTSINPHDPPIDYHARFHRLGDINDLNKDIEIKERAVLQEPNDPFLLGPLGEVYQCRFNQRKVLSDLDHAIDYLKQTLTHAPVGHPALYSVFKLLGKCYHQRFHFADEPGDLDREIAYRTRTSLLEPGATDASVILGLGQAYQTRFQLLGDLSDLAKGIDYLSRAVSLTPSGDSKLPDRIEHLAKTHLLRFERLDDPSELDKAIEHHTRAASLTPQDHHDFARRLSVLAAFFNMRYNRYSDLNDLTKSIEYSTHSLSLATPNNPSLQIRVLSNLSILQTLRFHHLDDPNEIEKGIEYSACAFSLTGGDHPDEPLRLKHLGELYSTRFWLLRDSTDLDLAIESASRAVSLLPEGDKDLGDYLDSLGGYIHTRWHLKHSPDDLENDIQYKSRAVALTPEYHSRRSRRIESLGRSYFCKSISTYPCDHQKMLRLSLDCFRQASFAESNLPLMRFLSARLWGMTALRLSLGESLGGYQVAMDLVPQVVWMGTTVAQRYRDIRRLNNLAEEAASVAIKAQDYKRAVEWLEQGQSIVMNQNMILRSPLNDLQSVKPMLAESLQKVTTELRAVALRERIHYNIAASNVSLSSPEEMADRHRQLAKEYADLLSQVHQLPGFENFLKPKQAAELVSAAQTGPVVIVTMFIPSNPLETLESSCDALILQPGMTEVAHVPLPGFTSHASVKICSRFDSTIIRSSPIERGIRLRPRADQEPDFASILATIWKDIVKPIVDFLGYKPNQCLDELPHLTWCPIGALSSLPLHAAGVYGASKACVSDYALSSYTPSLTALLSSSPNPNATSILAISQEQTPGSHGKLPGATRELEYIQEHVDGVIPYTRLTDESATIKAVLDAMENHDCVHLACHAHQRIGDPTKSGFFLHDGVLDLVSILRRSFKNKGLAFLSACQTAMGDSRLPNETVHLASGILTSGYPSVIATMWSVWDKDAPFVADQVYRLLIKDGKMDCRNSAKALHYAIWALRAEIGDDKFQRWVPFIHIGM</sequence>
<dbReference type="SUPFAM" id="SSF81901">
    <property type="entry name" value="HCP-like"/>
    <property type="match status" value="1"/>
</dbReference>
<name>A0A8H3HF59_9AGAM</name>
<evidence type="ECO:0000313" key="3">
    <source>
        <dbReference type="Proteomes" id="UP000663888"/>
    </source>
</evidence>
<feature type="domain" description="CHAT" evidence="1">
    <location>
        <begin position="741"/>
        <end position="995"/>
    </location>
</feature>
<organism evidence="2 3">
    <name type="scientific">Rhizoctonia solani</name>
    <dbReference type="NCBI Taxonomy" id="456999"/>
    <lineage>
        <taxon>Eukaryota</taxon>
        <taxon>Fungi</taxon>
        <taxon>Dikarya</taxon>
        <taxon>Basidiomycota</taxon>
        <taxon>Agaricomycotina</taxon>
        <taxon>Agaricomycetes</taxon>
        <taxon>Cantharellales</taxon>
        <taxon>Ceratobasidiaceae</taxon>
        <taxon>Rhizoctonia</taxon>
    </lineage>
</organism>
<dbReference type="InterPro" id="IPR011990">
    <property type="entry name" value="TPR-like_helical_dom_sf"/>
</dbReference>
<evidence type="ECO:0000259" key="1">
    <source>
        <dbReference type="Pfam" id="PF12770"/>
    </source>
</evidence>
<dbReference type="EMBL" id="CAJMWX010001750">
    <property type="protein sequence ID" value="CAE6504105.1"/>
    <property type="molecule type" value="Genomic_DNA"/>
</dbReference>
<dbReference type="Proteomes" id="UP000663888">
    <property type="component" value="Unassembled WGS sequence"/>
</dbReference>
<comment type="caution">
    <text evidence="2">The sequence shown here is derived from an EMBL/GenBank/DDBJ whole genome shotgun (WGS) entry which is preliminary data.</text>
</comment>
<evidence type="ECO:0000313" key="2">
    <source>
        <dbReference type="EMBL" id="CAE6504105.1"/>
    </source>
</evidence>
<reference evidence="2" key="1">
    <citation type="submission" date="2021-01" db="EMBL/GenBank/DDBJ databases">
        <authorList>
            <person name="Kaushik A."/>
        </authorList>
    </citation>
    <scope>NUCLEOTIDE SEQUENCE</scope>
    <source>
        <strain evidence="2">AG4-R118</strain>
    </source>
</reference>
<protein>
    <recommendedName>
        <fullName evidence="1">CHAT domain-containing protein</fullName>
    </recommendedName>
</protein>
<accession>A0A8H3HF59</accession>
<dbReference type="AlphaFoldDB" id="A0A8H3HF59"/>
<dbReference type="Gene3D" id="1.25.40.10">
    <property type="entry name" value="Tetratricopeptide repeat domain"/>
    <property type="match status" value="2"/>
</dbReference>
<gene>
    <name evidence="2" type="ORF">RDB_LOCUS157388</name>
</gene>
<dbReference type="Pfam" id="PF12770">
    <property type="entry name" value="CHAT"/>
    <property type="match status" value="1"/>
</dbReference>